<gene>
    <name evidence="4" type="ORF">OMAG_002854</name>
</gene>
<dbReference type="InterPro" id="IPR002125">
    <property type="entry name" value="CMP_dCMP_dom"/>
</dbReference>
<dbReference type="PANTHER" id="PTHR11079:SF161">
    <property type="entry name" value="CMP_DCMP-TYPE DEAMINASE DOMAIN-CONTAINING PROTEIN"/>
    <property type="match status" value="1"/>
</dbReference>
<dbReference type="Gene3D" id="3.40.140.10">
    <property type="entry name" value="Cytidine Deaminase, domain 2"/>
    <property type="match status" value="1"/>
</dbReference>
<comment type="caution">
    <text evidence="4">The sequence shown here is derived from an EMBL/GenBank/DDBJ whole genome shotgun (WGS) entry which is preliminary data.</text>
</comment>
<sequence>MSETHCRRNTTKFNPTKKNTPNYFMSKAVKEALKGTKNRDGGPFGCVIVKNNVIISLGHNTVLSSKIPVNHAEINAIKKASKKLDSFDLSGCELYSTTEPCPMCFSAIHWARIKTIYFGTTINDVKKLGFNELSIPARIMKKIGSSPVKIISEFSIKECRALLKKWKELPGKKIY</sequence>
<dbReference type="GO" id="GO:0008270">
    <property type="term" value="F:zinc ion binding"/>
    <property type="evidence" value="ECO:0007669"/>
    <property type="project" value="InterPro"/>
</dbReference>
<evidence type="ECO:0000259" key="3">
    <source>
        <dbReference type="PROSITE" id="PS51747"/>
    </source>
</evidence>
<dbReference type="InterPro" id="IPR016193">
    <property type="entry name" value="Cytidine_deaminase-like"/>
</dbReference>
<evidence type="ECO:0000256" key="2">
    <source>
        <dbReference type="ARBA" id="ARBA00022833"/>
    </source>
</evidence>
<dbReference type="PATRIC" id="fig|1609969.3.peg.3066"/>
<dbReference type="GO" id="GO:0047974">
    <property type="term" value="F:guanosine deaminase activity"/>
    <property type="evidence" value="ECO:0007669"/>
    <property type="project" value="TreeGrafter"/>
</dbReference>
<dbReference type="PROSITE" id="PS00903">
    <property type="entry name" value="CYT_DCMP_DEAMINASES_1"/>
    <property type="match status" value="1"/>
</dbReference>
<dbReference type="GO" id="GO:0006152">
    <property type="term" value="P:purine nucleoside catabolic process"/>
    <property type="evidence" value="ECO:0007669"/>
    <property type="project" value="TreeGrafter"/>
</dbReference>
<evidence type="ECO:0000256" key="1">
    <source>
        <dbReference type="ARBA" id="ARBA00022723"/>
    </source>
</evidence>
<dbReference type="PANTHER" id="PTHR11079">
    <property type="entry name" value="CYTOSINE DEAMINASE FAMILY MEMBER"/>
    <property type="match status" value="1"/>
</dbReference>
<dbReference type="EMBL" id="JYNY01000627">
    <property type="protein sequence ID" value="KJJ83279.1"/>
    <property type="molecule type" value="Genomic_DNA"/>
</dbReference>
<dbReference type="InterPro" id="IPR016192">
    <property type="entry name" value="APOBEC/CMP_deaminase_Zn-bd"/>
</dbReference>
<organism evidence="4 5">
    <name type="scientific">Candidatus Omnitrophus magneticus</name>
    <dbReference type="NCBI Taxonomy" id="1609969"/>
    <lineage>
        <taxon>Bacteria</taxon>
        <taxon>Pseudomonadati</taxon>
        <taxon>Candidatus Omnitrophota</taxon>
        <taxon>Candidatus Omnitrophus</taxon>
    </lineage>
</organism>
<reference evidence="4 5" key="1">
    <citation type="submission" date="2015-02" db="EMBL/GenBank/DDBJ databases">
        <title>Single-cell genomics of uncultivated deep-branching MTB reveals a conserved set of magnetosome genes.</title>
        <authorList>
            <person name="Kolinko S."/>
            <person name="Richter M."/>
            <person name="Glockner F.O."/>
            <person name="Brachmann A."/>
            <person name="Schuler D."/>
        </authorList>
    </citation>
    <scope>NUCLEOTIDE SEQUENCE [LARGE SCALE GENOMIC DNA]</scope>
    <source>
        <strain evidence="4">SKK-01</strain>
    </source>
</reference>
<keyword evidence="5" id="KW-1185">Reference proteome</keyword>
<feature type="domain" description="CMP/dCMP-type deaminase" evidence="3">
    <location>
        <begin position="19"/>
        <end position="133"/>
    </location>
</feature>
<protein>
    <submittedName>
        <fullName evidence="4">CMP/dCMP deaminase, zinc-binding</fullName>
        <ecNumber evidence="4">3.5.4.23</ecNumber>
    </submittedName>
</protein>
<keyword evidence="4" id="KW-0378">Hydrolase</keyword>
<dbReference type="EC" id="3.5.4.23" evidence="4"/>
<dbReference type="PROSITE" id="PS51747">
    <property type="entry name" value="CYT_DCMP_DEAMINASES_2"/>
    <property type="match status" value="1"/>
</dbReference>
<dbReference type="Pfam" id="PF00383">
    <property type="entry name" value="dCMP_cyt_deam_1"/>
    <property type="match status" value="1"/>
</dbReference>
<dbReference type="SUPFAM" id="SSF53927">
    <property type="entry name" value="Cytidine deaminase-like"/>
    <property type="match status" value="1"/>
</dbReference>
<keyword evidence="2" id="KW-0862">Zinc</keyword>
<dbReference type="AlphaFoldDB" id="A0A0F0CMR4"/>
<evidence type="ECO:0000313" key="5">
    <source>
        <dbReference type="Proteomes" id="UP000033428"/>
    </source>
</evidence>
<name>A0A0F0CMR4_9BACT</name>
<accession>A0A0F0CMR4</accession>
<dbReference type="CDD" id="cd01285">
    <property type="entry name" value="nucleoside_deaminase"/>
    <property type="match status" value="1"/>
</dbReference>
<evidence type="ECO:0000313" key="4">
    <source>
        <dbReference type="EMBL" id="KJJ83279.1"/>
    </source>
</evidence>
<dbReference type="GO" id="GO:0047711">
    <property type="term" value="F:blasticidin-S deaminase activity"/>
    <property type="evidence" value="ECO:0007669"/>
    <property type="project" value="UniProtKB-EC"/>
</dbReference>
<dbReference type="Proteomes" id="UP000033428">
    <property type="component" value="Unassembled WGS sequence"/>
</dbReference>
<proteinExistence type="predicted"/>
<keyword evidence="1" id="KW-0479">Metal-binding</keyword>